<dbReference type="NCBIfam" id="NF001756">
    <property type="entry name" value="PRK00484.1"/>
    <property type="match status" value="1"/>
</dbReference>
<dbReference type="GO" id="GO:0006430">
    <property type="term" value="P:lysyl-tRNA aminoacylation"/>
    <property type="evidence" value="ECO:0007669"/>
    <property type="project" value="UniProtKB-UniRule"/>
</dbReference>
<keyword evidence="8 18" id="KW-0479">Metal-binding</keyword>
<dbReference type="InterPro" id="IPR004364">
    <property type="entry name" value="Aa-tRNA-synt_II"/>
</dbReference>
<dbReference type="InterPro" id="IPR031553">
    <property type="entry name" value="tRNA-synt_2_TM"/>
</dbReference>
<feature type="compositionally biased region" description="Basic and acidic residues" evidence="19">
    <location>
        <begin position="18"/>
        <end position="34"/>
    </location>
</feature>
<dbReference type="GO" id="GO:0005829">
    <property type="term" value="C:cytosol"/>
    <property type="evidence" value="ECO:0007669"/>
    <property type="project" value="TreeGrafter"/>
</dbReference>
<dbReference type="InterPro" id="IPR006195">
    <property type="entry name" value="aa-tRNA-synth_II"/>
</dbReference>
<keyword evidence="12" id="KW-0443">Lipid metabolism</keyword>
<dbReference type="PANTHER" id="PTHR42918">
    <property type="entry name" value="LYSYL-TRNA SYNTHETASE"/>
    <property type="match status" value="1"/>
</dbReference>
<comment type="catalytic activity">
    <reaction evidence="17">
        <text>L-lysyl-tRNA(Lys) + a 1,2-diacyl-sn-glycero-3-phospho-(1'-sn-glycerol) = a 1,2-diacyl-sn-glycero-3-phospho-1'-(3'-O-L-lysyl)-sn-glycerol + tRNA(Lys)</text>
        <dbReference type="Rhea" id="RHEA:10668"/>
        <dbReference type="Rhea" id="RHEA-COMP:9696"/>
        <dbReference type="Rhea" id="RHEA-COMP:9697"/>
        <dbReference type="ChEBI" id="CHEBI:64716"/>
        <dbReference type="ChEBI" id="CHEBI:75792"/>
        <dbReference type="ChEBI" id="CHEBI:78442"/>
        <dbReference type="ChEBI" id="CHEBI:78529"/>
        <dbReference type="EC" id="2.3.2.3"/>
    </reaction>
</comment>
<comment type="function">
    <text evidence="16">Catalyzes the production of L-lysyl-tRNA(Lys)transfer and the transfer of a lysyl group from L-lysyl-tRNA(Lys) to membrane-bound phosphatidylglycerol (PG), which produces lysylphosphatidylglycerol (LPG), one of the components of the bacterial membrane with a positive net charge. LPG synthesis contributes to the resistance to cationic antimicrobial peptides (CAMPs) and likely protects M.tuberculosis against the CAMPs produced by competiting microorganisms (bacteriocins). In fact, the modification of anionic phosphatidylglycerol with positively charged L-lysine results in repulsion of the peptides.</text>
</comment>
<keyword evidence="9 18" id="KW-0547">Nucleotide-binding</keyword>
<dbReference type="GO" id="GO:0050071">
    <property type="term" value="F:phosphatidylglycerol lysyltransferase activity"/>
    <property type="evidence" value="ECO:0007669"/>
    <property type="project" value="UniProtKB-EC"/>
</dbReference>
<evidence type="ECO:0000256" key="9">
    <source>
        <dbReference type="ARBA" id="ARBA00022741"/>
    </source>
</evidence>
<evidence type="ECO:0000256" key="3">
    <source>
        <dbReference type="ARBA" id="ARBA00009968"/>
    </source>
</evidence>
<dbReference type="InterPro" id="IPR012340">
    <property type="entry name" value="NA-bd_OB-fold"/>
</dbReference>
<dbReference type="Gene3D" id="3.30.930.10">
    <property type="entry name" value="Bira Bifunctional Protein, Domain 2"/>
    <property type="match status" value="1"/>
</dbReference>
<dbReference type="HAMAP" id="MF_00252">
    <property type="entry name" value="Lys_tRNA_synth_class2"/>
    <property type="match status" value="1"/>
</dbReference>
<feature type="transmembrane region" description="Helical" evidence="20">
    <location>
        <begin position="99"/>
        <end position="119"/>
    </location>
</feature>
<dbReference type="Proteomes" id="UP000785653">
    <property type="component" value="Unassembled WGS sequence"/>
</dbReference>
<evidence type="ECO:0000256" key="14">
    <source>
        <dbReference type="ARBA" id="ARBA00023251"/>
    </source>
</evidence>
<keyword evidence="11 20" id="KW-1133">Transmembrane helix</keyword>
<name>A0A930LSV0_9MICC</name>
<evidence type="ECO:0000256" key="10">
    <source>
        <dbReference type="ARBA" id="ARBA00022840"/>
    </source>
</evidence>
<comment type="similarity">
    <text evidence="3">In the C-terminal section; belongs to the class-II aminoacyl-tRNA synthetase family.</text>
</comment>
<evidence type="ECO:0000256" key="16">
    <source>
        <dbReference type="ARBA" id="ARBA00024681"/>
    </source>
</evidence>
<dbReference type="InterPro" id="IPR002313">
    <property type="entry name" value="Lys-tRNA-ligase_II"/>
</dbReference>
<evidence type="ECO:0000256" key="12">
    <source>
        <dbReference type="ARBA" id="ARBA00023098"/>
    </source>
</evidence>
<dbReference type="NCBIfam" id="TIGR00499">
    <property type="entry name" value="lysS_bact"/>
    <property type="match status" value="1"/>
</dbReference>
<dbReference type="InterPro" id="IPR024320">
    <property type="entry name" value="LPG_synthase_C"/>
</dbReference>
<keyword evidence="22" id="KW-0012">Acyltransferase</keyword>
<dbReference type="InterPro" id="IPR018149">
    <property type="entry name" value="Lys-tRNA-synth_II_C"/>
</dbReference>
<evidence type="ECO:0000256" key="6">
    <source>
        <dbReference type="ARBA" id="ARBA00022679"/>
    </source>
</evidence>
<keyword evidence="10 18" id="KW-0067">ATP-binding</keyword>
<dbReference type="GO" id="GO:0005886">
    <property type="term" value="C:plasma membrane"/>
    <property type="evidence" value="ECO:0007669"/>
    <property type="project" value="UniProtKB-SubCell"/>
</dbReference>
<keyword evidence="18" id="KW-0460">Magnesium</keyword>
<evidence type="ECO:0000313" key="23">
    <source>
        <dbReference type="Proteomes" id="UP000785653"/>
    </source>
</evidence>
<dbReference type="GO" id="GO:0046677">
    <property type="term" value="P:response to antibiotic"/>
    <property type="evidence" value="ECO:0007669"/>
    <property type="project" value="UniProtKB-KW"/>
</dbReference>
<dbReference type="Pfam" id="PF09924">
    <property type="entry name" value="LPG_synthase_C"/>
    <property type="match status" value="1"/>
</dbReference>
<comment type="catalytic activity">
    <reaction evidence="18">
        <text>tRNA(Lys) + L-lysine + ATP = L-lysyl-tRNA(Lys) + AMP + diphosphate</text>
        <dbReference type="Rhea" id="RHEA:20792"/>
        <dbReference type="Rhea" id="RHEA-COMP:9696"/>
        <dbReference type="Rhea" id="RHEA-COMP:9697"/>
        <dbReference type="ChEBI" id="CHEBI:30616"/>
        <dbReference type="ChEBI" id="CHEBI:32551"/>
        <dbReference type="ChEBI" id="CHEBI:33019"/>
        <dbReference type="ChEBI" id="CHEBI:78442"/>
        <dbReference type="ChEBI" id="CHEBI:78529"/>
        <dbReference type="ChEBI" id="CHEBI:456215"/>
        <dbReference type="EC" id="6.1.1.6"/>
    </reaction>
</comment>
<dbReference type="SUPFAM" id="SSF55681">
    <property type="entry name" value="Class II aaRS and biotin synthetases"/>
    <property type="match status" value="1"/>
</dbReference>
<comment type="similarity">
    <text evidence="2">In the N-terminal section; belongs to the LPG synthetase family.</text>
</comment>
<sequence length="1150" mass="127610">MSHRIENTENRTPLGGRRTTDNPAERAEYVSDGHARHRSTGRRRQKLAVPSRYAEISARWVIGVYSFAAILTSFAWILSPLRHGRGFTWWEVIADLFNIPSTHTLPSAITLIVVVSGLIARKRAALYVVIAFQIFGALLASHSAFTLFFPAGIMPKDRLFSSSIDTLSILCAALLVPFLVTIRSAFPARVGRLSWAGALATAVGGIALTTLALWYLCKVGWWPELRHVSAWELLLHGLGIERMHPGLWSADVVGFIASVGDGLFLVLALYQLARGYRAPDEWDGEKELQIRALLQHYGANDSLSYFATRRDKQVIFSSDRRAAITYRTVGSVCLASSDPVGDPHAWQDVIERWMLQARSYGWVPAALSVSEAGARAYSRAGLSVLQMGEEAVLETDRFTLNDTSMLAVRQAVQRVRRGGYGVQIRRYSELDDTQKRQVQHNIEAWRHGRVERGFSMALNRVNDPADQSTVLVSAHDGEGRMVALLSFVPWGPTGLSLDVMRRSPEAPNGVVEFMVASLMEQAASLGVRRVSLNFAMFGQIFAAADRVGASAWNRFASRSLGVLDRFLQLRRLYRFNLKFSPRWVPRYLAFEPTLALVNVAVAASVAEGFLPDLSARRSREEHRTLSEGELVLLREMQQVRAEEHPQVPRSQQTQHRLRHLQELRDAGMNPYPIEGEDVAKTHGWDGSVMVLSVPEALDIFSHQNIPGKEYTVSGRVRALRDHGGVLFVTLFEAGKTLQVILERELVGEKLLTLASRALDTGDLIETTGTYGTSHTGTPSLIASGWRMAAKSLHPIPFDSFTDPEARLRRRSTDLIVNPDQMHNLRLRTAVIKALRARLDAEGFLEVETPILHTVHGGASARPFRTYINAYGEDLTLRIAPELYLKRLVVGGSGPVYELGRDFRNEGADATHNPEFTVLEAYRPHADYVQMRQLTERLIKDAARAVFGMVQLPLGPKSSLERVLTDVSGPWRVVSVCDALSEALGCRVDLQTDFEELLALAQRHGVRVHEGMGPGAIIEELYGELVEAVTVEPTFYTDFPAETSPLAAPHRSVPGLAERWDLVINGMEMGCAYSELTDALVQRERLTEQSLKATAGDPEAMEVDEDFLYALETGMPPTGGLGLGVDRLVMLLAQTQIRGVLSFPFVKPRRS</sequence>
<dbReference type="PRINTS" id="PR00982">
    <property type="entry name" value="TRNASYNTHLYS"/>
</dbReference>
<keyword evidence="18" id="KW-0963">Cytoplasm</keyword>
<dbReference type="Gene3D" id="2.40.50.140">
    <property type="entry name" value="Nucleic acid-binding proteins"/>
    <property type="match status" value="1"/>
</dbReference>
<feature type="binding site" evidence="18">
    <location>
        <position position="1067"/>
    </location>
    <ligand>
        <name>Mg(2+)</name>
        <dbReference type="ChEBI" id="CHEBI:18420"/>
        <label>2</label>
    </ligand>
</feature>
<evidence type="ECO:0000256" key="19">
    <source>
        <dbReference type="SAM" id="MobiDB-lite"/>
    </source>
</evidence>
<dbReference type="PANTHER" id="PTHR42918:SF15">
    <property type="entry name" value="LYSINE--TRNA LIGASE, CHLOROPLASTIC_MITOCHONDRIAL"/>
    <property type="match status" value="1"/>
</dbReference>
<gene>
    <name evidence="22" type="primary">lysX</name>
    <name evidence="18" type="synonym">lysS</name>
    <name evidence="22" type="ORF">HXO65_01740</name>
</gene>
<evidence type="ECO:0000256" key="8">
    <source>
        <dbReference type="ARBA" id="ARBA00022723"/>
    </source>
</evidence>
<keyword evidence="6 22" id="KW-0808">Transferase</keyword>
<keyword evidence="15" id="KW-0511">Multifunctional enzyme</keyword>
<dbReference type="SUPFAM" id="SSF50249">
    <property type="entry name" value="Nucleic acid-binding proteins"/>
    <property type="match status" value="1"/>
</dbReference>
<evidence type="ECO:0000313" key="22">
    <source>
        <dbReference type="EMBL" id="MBF1672915.1"/>
    </source>
</evidence>
<keyword evidence="20" id="KW-0472">Membrane</keyword>
<keyword evidence="13 18" id="KW-0030">Aminoacyl-tRNA synthetase</keyword>
<feature type="transmembrane region" description="Helical" evidence="20">
    <location>
        <begin position="126"/>
        <end position="153"/>
    </location>
</feature>
<comment type="similarity">
    <text evidence="18">Belongs to the class-II aminoacyl-tRNA synthetase family.</text>
</comment>
<evidence type="ECO:0000256" key="7">
    <source>
        <dbReference type="ARBA" id="ARBA00022692"/>
    </source>
</evidence>
<dbReference type="CDD" id="cd04322">
    <property type="entry name" value="LysRS_N"/>
    <property type="match status" value="1"/>
</dbReference>
<evidence type="ECO:0000256" key="18">
    <source>
        <dbReference type="HAMAP-Rule" id="MF_00252"/>
    </source>
</evidence>
<dbReference type="GO" id="GO:0004824">
    <property type="term" value="F:lysine-tRNA ligase activity"/>
    <property type="evidence" value="ECO:0007669"/>
    <property type="project" value="UniProtKB-UniRule"/>
</dbReference>
<evidence type="ECO:0000256" key="20">
    <source>
        <dbReference type="SAM" id="Phobius"/>
    </source>
</evidence>
<keyword evidence="7 20" id="KW-0812">Transmembrane</keyword>
<feature type="domain" description="Aminoacyl-transfer RNA synthetases class-II family profile" evidence="21">
    <location>
        <begin position="824"/>
        <end position="1147"/>
    </location>
</feature>
<evidence type="ECO:0000256" key="2">
    <source>
        <dbReference type="ARBA" id="ARBA00005270"/>
    </source>
</evidence>
<comment type="subunit">
    <text evidence="18">Homodimer.</text>
</comment>
<dbReference type="Pfam" id="PF16995">
    <property type="entry name" value="tRNA-synt_2_TM"/>
    <property type="match status" value="1"/>
</dbReference>
<evidence type="ECO:0000256" key="4">
    <source>
        <dbReference type="ARBA" id="ARBA00022475"/>
    </source>
</evidence>
<feature type="region of interest" description="Disordered" evidence="19">
    <location>
        <begin position="1"/>
        <end position="43"/>
    </location>
</feature>
<dbReference type="GO" id="GO:0005524">
    <property type="term" value="F:ATP binding"/>
    <property type="evidence" value="ECO:0007669"/>
    <property type="project" value="UniProtKB-UniRule"/>
</dbReference>
<dbReference type="NCBIfam" id="NF002821">
    <property type="entry name" value="PRK02983.1"/>
    <property type="match status" value="1"/>
</dbReference>
<dbReference type="GO" id="GO:0000049">
    <property type="term" value="F:tRNA binding"/>
    <property type="evidence" value="ECO:0007669"/>
    <property type="project" value="TreeGrafter"/>
</dbReference>
<dbReference type="Pfam" id="PF00152">
    <property type="entry name" value="tRNA-synt_2"/>
    <property type="match status" value="1"/>
</dbReference>
<protein>
    <recommendedName>
        <fullName evidence="18">Lysine--tRNA ligase</fullName>
        <ecNumber evidence="18">6.1.1.6</ecNumber>
    </recommendedName>
    <alternativeName>
        <fullName evidence="18">Lysyl-tRNA synthetase</fullName>
        <shortName evidence="18">LysRS</shortName>
    </alternativeName>
</protein>
<dbReference type="GO" id="GO:0000287">
    <property type="term" value="F:magnesium ion binding"/>
    <property type="evidence" value="ECO:0007669"/>
    <property type="project" value="UniProtKB-UniRule"/>
</dbReference>
<evidence type="ECO:0000259" key="21">
    <source>
        <dbReference type="PROSITE" id="PS50862"/>
    </source>
</evidence>
<accession>A0A930LSV0</accession>
<feature type="binding site" evidence="18">
    <location>
        <position position="1067"/>
    </location>
    <ligand>
        <name>Mg(2+)</name>
        <dbReference type="ChEBI" id="CHEBI:18420"/>
        <label>1</label>
    </ligand>
</feature>
<dbReference type="InterPro" id="IPR045864">
    <property type="entry name" value="aa-tRNA-synth_II/BPL/LPL"/>
</dbReference>
<dbReference type="EMBL" id="JABZXS010000010">
    <property type="protein sequence ID" value="MBF1672915.1"/>
    <property type="molecule type" value="Genomic_DNA"/>
</dbReference>
<dbReference type="GO" id="GO:0006629">
    <property type="term" value="P:lipid metabolic process"/>
    <property type="evidence" value="ECO:0007669"/>
    <property type="project" value="UniProtKB-KW"/>
</dbReference>
<keyword evidence="4" id="KW-1003">Cell membrane</keyword>
<evidence type="ECO:0000256" key="1">
    <source>
        <dbReference type="ARBA" id="ARBA00004651"/>
    </source>
</evidence>
<feature type="transmembrane region" description="Helical" evidence="20">
    <location>
        <begin position="159"/>
        <end position="181"/>
    </location>
</feature>
<evidence type="ECO:0000256" key="13">
    <source>
        <dbReference type="ARBA" id="ARBA00023146"/>
    </source>
</evidence>
<keyword evidence="5 18" id="KW-0436">Ligase</keyword>
<evidence type="ECO:0000256" key="5">
    <source>
        <dbReference type="ARBA" id="ARBA00022598"/>
    </source>
</evidence>
<feature type="transmembrane region" description="Helical" evidence="20">
    <location>
        <begin position="193"/>
        <end position="216"/>
    </location>
</feature>
<dbReference type="AlphaFoldDB" id="A0A930LSV0"/>
<evidence type="ECO:0000256" key="17">
    <source>
        <dbReference type="ARBA" id="ARBA00047540"/>
    </source>
</evidence>
<reference evidence="22" key="1">
    <citation type="submission" date="2020-04" db="EMBL/GenBank/DDBJ databases">
        <title>Deep metagenomics examines the oral microbiome during advanced dental caries in children, revealing novel taxa and co-occurrences with host molecules.</title>
        <authorList>
            <person name="Baker J.L."/>
            <person name="Morton J.T."/>
            <person name="Dinis M."/>
            <person name="Alvarez R."/>
            <person name="Tran N.C."/>
            <person name="Knight R."/>
            <person name="Edlund A."/>
        </authorList>
    </citation>
    <scope>NUCLEOTIDE SEQUENCE</scope>
    <source>
        <strain evidence="22">JCVI_47_bin.3</strain>
    </source>
</reference>
<keyword evidence="14" id="KW-0046">Antibiotic resistance</keyword>
<dbReference type="PROSITE" id="PS50862">
    <property type="entry name" value="AA_TRNA_LIGASE_II"/>
    <property type="match status" value="1"/>
</dbReference>
<dbReference type="EC" id="6.1.1.6" evidence="18"/>
<comment type="subcellular location">
    <subcellularLocation>
        <location evidence="1">Cell membrane</location>
        <topology evidence="1">Multi-pass membrane protein</topology>
    </subcellularLocation>
    <subcellularLocation>
        <location evidence="18">Cytoplasm</location>
    </subcellularLocation>
</comment>
<organism evidence="22 23">
    <name type="scientific">Rothia mucilaginosa</name>
    <dbReference type="NCBI Taxonomy" id="43675"/>
    <lineage>
        <taxon>Bacteria</taxon>
        <taxon>Bacillati</taxon>
        <taxon>Actinomycetota</taxon>
        <taxon>Actinomycetes</taxon>
        <taxon>Micrococcales</taxon>
        <taxon>Micrococcaceae</taxon>
        <taxon>Rothia</taxon>
    </lineage>
</organism>
<proteinExistence type="inferred from homology"/>
<comment type="cofactor">
    <cofactor evidence="18">
        <name>Mg(2+)</name>
        <dbReference type="ChEBI" id="CHEBI:18420"/>
    </cofactor>
    <text evidence="18">Binds 3 Mg(2+) ions per subunit.</text>
</comment>
<dbReference type="InterPro" id="IPR044136">
    <property type="entry name" value="Lys-tRNA-ligase_II_N"/>
</dbReference>
<evidence type="ECO:0000256" key="11">
    <source>
        <dbReference type="ARBA" id="ARBA00022989"/>
    </source>
</evidence>
<keyword evidence="18" id="KW-0648">Protein biosynthesis</keyword>
<feature type="binding site" evidence="18">
    <location>
        <position position="1060"/>
    </location>
    <ligand>
        <name>Mg(2+)</name>
        <dbReference type="ChEBI" id="CHEBI:18420"/>
        <label>1</label>
    </ligand>
</feature>
<feature type="transmembrane region" description="Helical" evidence="20">
    <location>
        <begin position="60"/>
        <end position="79"/>
    </location>
</feature>
<comment type="caution">
    <text evidence="22">The sequence shown here is derived from an EMBL/GenBank/DDBJ whole genome shotgun (WGS) entry which is preliminary data.</text>
</comment>
<evidence type="ECO:0000256" key="15">
    <source>
        <dbReference type="ARBA" id="ARBA00023268"/>
    </source>
</evidence>